<feature type="domain" description="ABM" evidence="1">
    <location>
        <begin position="2"/>
        <end position="94"/>
    </location>
</feature>
<organism evidence="2">
    <name type="scientific">freshwater metagenome</name>
    <dbReference type="NCBI Taxonomy" id="449393"/>
    <lineage>
        <taxon>unclassified sequences</taxon>
        <taxon>metagenomes</taxon>
        <taxon>ecological metagenomes</taxon>
    </lineage>
</organism>
<accession>A0A6J6XNM0</accession>
<dbReference type="Pfam" id="PF03992">
    <property type="entry name" value="ABM"/>
    <property type="match status" value="1"/>
</dbReference>
<reference evidence="2" key="1">
    <citation type="submission" date="2020-05" db="EMBL/GenBank/DDBJ databases">
        <authorList>
            <person name="Chiriac C."/>
            <person name="Salcher M."/>
            <person name="Ghai R."/>
            <person name="Kavagutti S V."/>
        </authorList>
    </citation>
    <scope>NUCLEOTIDE SEQUENCE</scope>
</reference>
<sequence length="112" mass="11966">MIIVAGTIYIPAELRDAALAASVALQAATRNDEPGCIAYVFAADPVAPDRISVYERWESAETLEAHFLHANYIDMRTLLGAHGITGAKVAKYRIDAQGPVYNASGVATAVFE</sequence>
<dbReference type="AlphaFoldDB" id="A0A6J6XNM0"/>
<evidence type="ECO:0000259" key="1">
    <source>
        <dbReference type="PROSITE" id="PS51725"/>
    </source>
</evidence>
<dbReference type="EMBL" id="CAFAAI010000117">
    <property type="protein sequence ID" value="CAB4796738.1"/>
    <property type="molecule type" value="Genomic_DNA"/>
</dbReference>
<name>A0A6J6XNM0_9ZZZZ</name>
<protein>
    <submittedName>
        <fullName evidence="2">Unannotated protein</fullName>
    </submittedName>
</protein>
<dbReference type="Gene3D" id="3.30.70.100">
    <property type="match status" value="1"/>
</dbReference>
<proteinExistence type="predicted"/>
<dbReference type="SUPFAM" id="SSF54909">
    <property type="entry name" value="Dimeric alpha+beta barrel"/>
    <property type="match status" value="1"/>
</dbReference>
<gene>
    <name evidence="2" type="ORF">UFOPK2992_00780</name>
</gene>
<dbReference type="InterPro" id="IPR011008">
    <property type="entry name" value="Dimeric_a/b-barrel"/>
</dbReference>
<dbReference type="PROSITE" id="PS51725">
    <property type="entry name" value="ABM"/>
    <property type="match status" value="1"/>
</dbReference>
<evidence type="ECO:0000313" key="2">
    <source>
        <dbReference type="EMBL" id="CAB4796738.1"/>
    </source>
</evidence>
<dbReference type="InterPro" id="IPR007138">
    <property type="entry name" value="ABM_dom"/>
</dbReference>